<dbReference type="GO" id="GO:0015204">
    <property type="term" value="F:urea transmembrane transporter activity"/>
    <property type="evidence" value="ECO:0007669"/>
    <property type="project" value="InterPro"/>
</dbReference>
<evidence type="ECO:0000313" key="9">
    <source>
        <dbReference type="Proteomes" id="UP000035651"/>
    </source>
</evidence>
<feature type="transmembrane region" description="Helical" evidence="7">
    <location>
        <begin position="182"/>
        <end position="204"/>
    </location>
</feature>
<evidence type="ECO:0000256" key="7">
    <source>
        <dbReference type="SAM" id="Phobius"/>
    </source>
</evidence>
<feature type="transmembrane region" description="Helical" evidence="7">
    <location>
        <begin position="65"/>
        <end position="83"/>
    </location>
</feature>
<protein>
    <recommendedName>
        <fullName evidence="10">Urea transporter</fullName>
    </recommendedName>
</protein>
<dbReference type="InterPro" id="IPR004937">
    <property type="entry name" value="Urea_transporter"/>
</dbReference>
<comment type="similarity">
    <text evidence="2">Belongs to the urea transporter family.</text>
</comment>
<organism evidence="8 9">
    <name type="scientific">Pandoraea faecigallinarum</name>
    <dbReference type="NCBI Taxonomy" id="656179"/>
    <lineage>
        <taxon>Bacteria</taxon>
        <taxon>Pseudomonadati</taxon>
        <taxon>Pseudomonadota</taxon>
        <taxon>Betaproteobacteria</taxon>
        <taxon>Burkholderiales</taxon>
        <taxon>Burkholderiaceae</taxon>
        <taxon>Pandoraea</taxon>
    </lineage>
</organism>
<dbReference type="InterPro" id="IPR029020">
    <property type="entry name" value="Ammonium/urea_transptr"/>
</dbReference>
<sequence length="285" mass="29505">MIAELRAMAANFSQIYFVPSAGIGALLLAVLALADLPAAVTGVAASAIASACAIVLRLPDALRRAGLLGYNGALTGIAFGTLWEPDVTFAAWLAICVGLTVLATALLARYRLPALTGPFVAAMILTWTLQPWLELTPRAGTPACDASTPAFVFCSVGQVVFIAPLALGLLTWYVVALFTPRATLWALVASAAIWAGFSALATVWPSMATQAGGVGVNAFLAALGLGVFGRHPTVRLIGGALAAVICVVLGGWLESWDWPYFTLPFNLAVWAVLGISAKPRRAAAA</sequence>
<feature type="transmembrane region" description="Helical" evidence="7">
    <location>
        <begin position="39"/>
        <end position="58"/>
    </location>
</feature>
<keyword evidence="9" id="KW-1185">Reference proteome</keyword>
<keyword evidence="3" id="KW-1003">Cell membrane</keyword>
<accession>A0A0H3WVL7</accession>
<gene>
    <name evidence="8" type="ORF">AB870_19295</name>
</gene>
<keyword evidence="6 7" id="KW-0472">Membrane</keyword>
<dbReference type="PANTHER" id="PTHR10464:SF4">
    <property type="entry name" value="UREA TRANSPORTER"/>
    <property type="match status" value="1"/>
</dbReference>
<feature type="transmembrane region" description="Helical" evidence="7">
    <location>
        <begin position="12"/>
        <end position="33"/>
    </location>
</feature>
<dbReference type="Proteomes" id="UP000035651">
    <property type="component" value="Chromosome"/>
</dbReference>
<evidence type="ECO:0000256" key="3">
    <source>
        <dbReference type="ARBA" id="ARBA00022475"/>
    </source>
</evidence>
<dbReference type="PANTHER" id="PTHR10464">
    <property type="entry name" value="UREA TRANSPORTER"/>
    <property type="match status" value="1"/>
</dbReference>
<dbReference type="Gene3D" id="1.10.3430.10">
    <property type="entry name" value="Ammonium transporter AmtB like domains"/>
    <property type="match status" value="1"/>
</dbReference>
<comment type="subcellular location">
    <subcellularLocation>
        <location evidence="1">Cell membrane</location>
        <topology evidence="1">Multi-pass membrane protein</topology>
    </subcellularLocation>
</comment>
<keyword evidence="5 7" id="KW-1133">Transmembrane helix</keyword>
<feature type="transmembrane region" description="Helical" evidence="7">
    <location>
        <begin position="236"/>
        <end position="253"/>
    </location>
</feature>
<evidence type="ECO:0000256" key="2">
    <source>
        <dbReference type="ARBA" id="ARBA00005914"/>
    </source>
</evidence>
<feature type="transmembrane region" description="Helical" evidence="7">
    <location>
        <begin position="210"/>
        <end position="229"/>
    </location>
</feature>
<feature type="transmembrane region" description="Helical" evidence="7">
    <location>
        <begin position="259"/>
        <end position="277"/>
    </location>
</feature>
<evidence type="ECO:0000256" key="6">
    <source>
        <dbReference type="ARBA" id="ARBA00023136"/>
    </source>
</evidence>
<reference evidence="8" key="1">
    <citation type="submission" date="2016-06" db="EMBL/GenBank/DDBJ databases">
        <title>Complete Genome Sequence of Pandoraea faecigallinarum DSM-23572.</title>
        <authorList>
            <person name="Yong D."/>
            <person name="Ee R."/>
            <person name="Lim Y.-L."/>
            <person name="Yin W.-F."/>
            <person name="Chan K.-G."/>
        </authorList>
    </citation>
    <scope>NUCLEOTIDE SEQUENCE</scope>
    <source>
        <strain evidence="8">DSM 23572</strain>
    </source>
</reference>
<evidence type="ECO:0000313" key="8">
    <source>
        <dbReference type="EMBL" id="AKM31792.1"/>
    </source>
</evidence>
<keyword evidence="4 7" id="KW-0812">Transmembrane</keyword>
<name>A0A0H3WVL7_9BURK</name>
<dbReference type="Pfam" id="PF03253">
    <property type="entry name" value="UT"/>
    <property type="match status" value="1"/>
</dbReference>
<feature type="transmembrane region" description="Helical" evidence="7">
    <location>
        <begin position="150"/>
        <end position="175"/>
    </location>
</feature>
<dbReference type="GO" id="GO:0005886">
    <property type="term" value="C:plasma membrane"/>
    <property type="evidence" value="ECO:0007669"/>
    <property type="project" value="UniProtKB-SubCell"/>
</dbReference>
<proteinExistence type="inferred from homology"/>
<evidence type="ECO:0008006" key="10">
    <source>
        <dbReference type="Google" id="ProtNLM"/>
    </source>
</evidence>
<feature type="transmembrane region" description="Helical" evidence="7">
    <location>
        <begin position="89"/>
        <end position="107"/>
    </location>
</feature>
<dbReference type="PATRIC" id="fig|656179.3.peg.4116"/>
<dbReference type="AlphaFoldDB" id="A0A0H3WVL7"/>
<evidence type="ECO:0000256" key="5">
    <source>
        <dbReference type="ARBA" id="ARBA00022989"/>
    </source>
</evidence>
<dbReference type="EMBL" id="CP011807">
    <property type="protein sequence ID" value="AKM31792.1"/>
    <property type="molecule type" value="Genomic_DNA"/>
</dbReference>
<evidence type="ECO:0000256" key="1">
    <source>
        <dbReference type="ARBA" id="ARBA00004651"/>
    </source>
</evidence>
<dbReference type="STRING" id="656179.AB870_19295"/>
<dbReference type="KEGG" id="pfg:AB870_19295"/>
<evidence type="ECO:0000256" key="4">
    <source>
        <dbReference type="ARBA" id="ARBA00022692"/>
    </source>
</evidence>
<feature type="transmembrane region" description="Helical" evidence="7">
    <location>
        <begin position="112"/>
        <end position="130"/>
    </location>
</feature>